<feature type="non-terminal residue" evidence="3">
    <location>
        <position position="1"/>
    </location>
</feature>
<dbReference type="PANTHER" id="PTHR43977">
    <property type="entry name" value="STRUCTURAL MAINTENANCE OF CHROMOSOMES PROTEIN 3"/>
    <property type="match status" value="1"/>
</dbReference>
<accession>A0ABV2AQ01</accession>
<protein>
    <recommendedName>
        <fullName evidence="2">SMC hinge domain-containing protein</fullName>
    </recommendedName>
</protein>
<evidence type="ECO:0000256" key="1">
    <source>
        <dbReference type="SAM" id="Coils"/>
    </source>
</evidence>
<feature type="coiled-coil region" evidence="1">
    <location>
        <begin position="9"/>
        <end position="40"/>
    </location>
</feature>
<dbReference type="InterPro" id="IPR010935">
    <property type="entry name" value="SMC_hinge"/>
</dbReference>
<dbReference type="SUPFAM" id="SSF75553">
    <property type="entry name" value="Smc hinge domain"/>
    <property type="match status" value="1"/>
</dbReference>
<keyword evidence="1" id="KW-0175">Coiled coil</keyword>
<dbReference type="InterPro" id="IPR036277">
    <property type="entry name" value="SMC_hinge_sf"/>
</dbReference>
<sequence>DLEGHNSKIADLNKKLTEKKAILQNKNSAKQEEKRNLDDNNSSLTAIRQNFTKMQNNWNKNKQKFETFKKNQKKLKDKLSSLQGRKLGFSVESKNGESNEKISFSLAAQLMQNNKKKAEIESAVKNVDFKLKSRIEIKQKKEKESLKYKEEVEKYERNVKNERAKIDSLRDEIEGMREEVKKRENIKKEQLNLKRKMESLEMERDRLQTPFFNYRMKDPNFDDSQVFGFVAALIKLKDNKFLEAIETTAGGKLKNVVITSQKIGKQLLKFGQLEQRVTMIPLDKVRPRLLSAKLVEEAKRKSGCDQVKTALDCIDFDPKFQS</sequence>
<evidence type="ECO:0000259" key="2">
    <source>
        <dbReference type="Pfam" id="PF06470"/>
    </source>
</evidence>
<evidence type="ECO:0000313" key="3">
    <source>
        <dbReference type="EMBL" id="MES1921745.1"/>
    </source>
</evidence>
<keyword evidence="4" id="KW-1185">Reference proteome</keyword>
<dbReference type="Proteomes" id="UP001439008">
    <property type="component" value="Unassembled WGS sequence"/>
</dbReference>
<organism evidence="3 4">
    <name type="scientific">Bonamia ostreae</name>
    <dbReference type="NCBI Taxonomy" id="126728"/>
    <lineage>
        <taxon>Eukaryota</taxon>
        <taxon>Sar</taxon>
        <taxon>Rhizaria</taxon>
        <taxon>Endomyxa</taxon>
        <taxon>Ascetosporea</taxon>
        <taxon>Haplosporida</taxon>
        <taxon>Bonamia</taxon>
    </lineage>
</organism>
<feature type="domain" description="SMC hinge" evidence="2">
    <location>
        <begin position="225"/>
        <end position="321"/>
    </location>
</feature>
<comment type="caution">
    <text evidence="3">The sequence shown here is derived from an EMBL/GenBank/DDBJ whole genome shotgun (WGS) entry which is preliminary data.</text>
</comment>
<evidence type="ECO:0000313" key="4">
    <source>
        <dbReference type="Proteomes" id="UP001439008"/>
    </source>
</evidence>
<name>A0ABV2AQ01_9EUKA</name>
<dbReference type="Pfam" id="PF06470">
    <property type="entry name" value="SMC_hinge"/>
    <property type="match status" value="1"/>
</dbReference>
<gene>
    <name evidence="3" type="ORF">MHBO_003274</name>
</gene>
<feature type="non-terminal residue" evidence="3">
    <location>
        <position position="322"/>
    </location>
</feature>
<proteinExistence type="predicted"/>
<feature type="coiled-coil region" evidence="1">
    <location>
        <begin position="138"/>
        <end position="203"/>
    </location>
</feature>
<reference evidence="3 4" key="1">
    <citation type="journal article" date="2024" name="BMC Biol.">
        <title>Comparative genomics of Ascetosporea gives new insight into the evolutionary basis for animal parasitism in Rhizaria.</title>
        <authorList>
            <person name="Hiltunen Thoren M."/>
            <person name="Onut-Brannstrom I."/>
            <person name="Alfjorden A."/>
            <person name="Peckova H."/>
            <person name="Swords F."/>
            <person name="Hooper C."/>
            <person name="Holzer A.S."/>
            <person name="Bass D."/>
            <person name="Burki F."/>
        </authorList>
    </citation>
    <scope>NUCLEOTIDE SEQUENCE [LARGE SCALE GENOMIC DNA]</scope>
    <source>
        <strain evidence="3">20-A016</strain>
    </source>
</reference>
<dbReference type="Gene3D" id="1.20.1060.20">
    <property type="match status" value="1"/>
</dbReference>
<dbReference type="EMBL" id="JBDODL010001706">
    <property type="protein sequence ID" value="MES1921745.1"/>
    <property type="molecule type" value="Genomic_DNA"/>
</dbReference>